<keyword evidence="14" id="KW-0964">Secreted</keyword>
<dbReference type="PANTHER" id="PTHR31235">
    <property type="entry name" value="PEROXIDASE 25-RELATED"/>
    <property type="match status" value="1"/>
</dbReference>
<proteinExistence type="inferred from homology"/>
<evidence type="ECO:0000256" key="6">
    <source>
        <dbReference type="ARBA" id="ARBA00023002"/>
    </source>
</evidence>
<dbReference type="Gene3D" id="1.10.420.10">
    <property type="entry name" value="Peroxidase, domain 2"/>
    <property type="match status" value="1"/>
</dbReference>
<dbReference type="FunFam" id="1.10.520.10:FF:000009">
    <property type="entry name" value="Peroxidase"/>
    <property type="match status" value="1"/>
</dbReference>
<dbReference type="Pfam" id="PF00141">
    <property type="entry name" value="peroxidase"/>
    <property type="match status" value="1"/>
</dbReference>
<dbReference type="InterPro" id="IPR033905">
    <property type="entry name" value="Secretory_peroxidase"/>
</dbReference>
<feature type="disulfide bond" evidence="13">
    <location>
        <begin position="118"/>
        <end position="123"/>
    </location>
</feature>
<evidence type="ECO:0000256" key="7">
    <source>
        <dbReference type="ARBA" id="ARBA00023004"/>
    </source>
</evidence>
<feature type="domain" description="Plant heme peroxidase family profile" evidence="15">
    <location>
        <begin position="75"/>
        <end position="378"/>
    </location>
</feature>
<dbReference type="PRINTS" id="PR00461">
    <property type="entry name" value="PLPEROXIDASE"/>
</dbReference>
<dbReference type="InterPro" id="IPR002016">
    <property type="entry name" value="Haem_peroxidase"/>
</dbReference>
<dbReference type="EMBL" id="LVLJ01003327">
    <property type="protein sequence ID" value="OAE21876.1"/>
    <property type="molecule type" value="Genomic_DNA"/>
</dbReference>
<keyword evidence="17" id="KW-1185">Reference proteome</keyword>
<feature type="binding site" evidence="11">
    <location>
        <position position="122"/>
    </location>
    <ligand>
        <name>Ca(2+)</name>
        <dbReference type="ChEBI" id="CHEBI:29108"/>
        <label>1</label>
    </ligand>
</feature>
<evidence type="ECO:0000256" key="1">
    <source>
        <dbReference type="ARBA" id="ARBA00000189"/>
    </source>
</evidence>
<evidence type="ECO:0000313" key="17">
    <source>
        <dbReference type="Proteomes" id="UP000077202"/>
    </source>
</evidence>
<dbReference type="CDD" id="cd00693">
    <property type="entry name" value="secretory_peroxidase"/>
    <property type="match status" value="1"/>
</dbReference>
<evidence type="ECO:0000256" key="9">
    <source>
        <dbReference type="PIRSR" id="PIRSR600823-1"/>
    </source>
</evidence>
<feature type="binding site" description="axial binding residue" evidence="11">
    <location>
        <position position="242"/>
    </location>
    <ligand>
        <name>heme b</name>
        <dbReference type="ChEBI" id="CHEBI:60344"/>
    </ligand>
    <ligandPart>
        <name>Fe</name>
        <dbReference type="ChEBI" id="CHEBI:18248"/>
    </ligandPart>
</feature>
<reference evidence="16" key="1">
    <citation type="submission" date="2016-03" db="EMBL/GenBank/DDBJ databases">
        <title>Mechanisms controlling the formation of the plant cell surface in tip-growing cells are functionally conserved among land plants.</title>
        <authorList>
            <person name="Honkanen S."/>
            <person name="Jones V.A."/>
            <person name="Morieri G."/>
            <person name="Champion C."/>
            <person name="Hetherington A.J."/>
            <person name="Kelly S."/>
            <person name="Saint-Marcoux D."/>
            <person name="Proust H."/>
            <person name="Prescott H."/>
            <person name="Dolan L."/>
        </authorList>
    </citation>
    <scope>NUCLEOTIDE SEQUENCE [LARGE SCALE GENOMIC DNA]</scope>
    <source>
        <tissue evidence="16">Whole gametophyte</tissue>
    </source>
</reference>
<keyword evidence="8 13" id="KW-1015">Disulfide bond</keyword>
<feature type="binding site" evidence="10">
    <location>
        <position position="212"/>
    </location>
    <ligand>
        <name>substrate</name>
    </ligand>
</feature>
<evidence type="ECO:0000256" key="10">
    <source>
        <dbReference type="PIRSR" id="PIRSR600823-2"/>
    </source>
</evidence>
<keyword evidence="4 14" id="KW-0349">Heme</keyword>
<dbReference type="Gene3D" id="1.10.520.10">
    <property type="match status" value="1"/>
</dbReference>
<dbReference type="Proteomes" id="UP000077202">
    <property type="component" value="Unassembled WGS sequence"/>
</dbReference>
<dbReference type="InterPro" id="IPR000823">
    <property type="entry name" value="Peroxidase_pln"/>
</dbReference>
<evidence type="ECO:0000256" key="5">
    <source>
        <dbReference type="ARBA" id="ARBA00022723"/>
    </source>
</evidence>
<feature type="disulfide bond" evidence="13">
    <location>
        <begin position="249"/>
        <end position="282"/>
    </location>
</feature>
<feature type="binding site" evidence="11">
    <location>
        <position position="126"/>
    </location>
    <ligand>
        <name>Ca(2+)</name>
        <dbReference type="ChEBI" id="CHEBI:29108"/>
        <label>1</label>
    </ligand>
</feature>
<keyword evidence="11 14" id="KW-0106">Calcium</keyword>
<dbReference type="PROSITE" id="PS50873">
    <property type="entry name" value="PEROXIDASE_4"/>
    <property type="match status" value="1"/>
</dbReference>
<dbReference type="GO" id="GO:0020037">
    <property type="term" value="F:heme binding"/>
    <property type="evidence" value="ECO:0007669"/>
    <property type="project" value="UniProtKB-UniRule"/>
</dbReference>
<dbReference type="PRINTS" id="PR00458">
    <property type="entry name" value="PEROXIDASE"/>
</dbReference>
<comment type="cofactor">
    <cofactor evidence="11 14">
        <name>heme b</name>
        <dbReference type="ChEBI" id="CHEBI:60344"/>
    </cofactor>
    <text evidence="11 14">Binds 1 heme b (iron(II)-protoporphyrin IX) group per subunit.</text>
</comment>
<feature type="binding site" evidence="11">
    <location>
        <position position="305"/>
    </location>
    <ligand>
        <name>Ca(2+)</name>
        <dbReference type="ChEBI" id="CHEBI:29108"/>
        <label>2</label>
    </ligand>
</feature>
<keyword evidence="6 14" id="KW-0560">Oxidoreductase</keyword>
<evidence type="ECO:0000256" key="8">
    <source>
        <dbReference type="ARBA" id="ARBA00023157"/>
    </source>
</evidence>
<evidence type="ECO:0000256" key="12">
    <source>
        <dbReference type="PIRSR" id="PIRSR600823-4"/>
    </source>
</evidence>
<dbReference type="GO" id="GO:0006979">
    <property type="term" value="P:response to oxidative stress"/>
    <property type="evidence" value="ECO:0007669"/>
    <property type="project" value="UniProtKB-UniRule"/>
</dbReference>
<feature type="binding site" evidence="11">
    <location>
        <position position="120"/>
    </location>
    <ligand>
        <name>Ca(2+)</name>
        <dbReference type="ChEBI" id="CHEBI:29108"/>
        <label>1</label>
    </ligand>
</feature>
<evidence type="ECO:0000313" key="16">
    <source>
        <dbReference type="EMBL" id="OAE21876.1"/>
    </source>
</evidence>
<accession>A0A176VPU7</accession>
<feature type="binding site" evidence="11">
    <location>
        <position position="138"/>
    </location>
    <ligand>
        <name>Ca(2+)</name>
        <dbReference type="ChEBI" id="CHEBI:29108"/>
        <label>1</label>
    </ligand>
</feature>
<dbReference type="GO" id="GO:0046872">
    <property type="term" value="F:metal ion binding"/>
    <property type="evidence" value="ECO:0007669"/>
    <property type="project" value="UniProtKB-UniRule"/>
</dbReference>
<evidence type="ECO:0000256" key="2">
    <source>
        <dbReference type="ARBA" id="ARBA00006873"/>
    </source>
</evidence>
<dbReference type="GO" id="GO:0140825">
    <property type="term" value="F:lactoperoxidase activity"/>
    <property type="evidence" value="ECO:0007669"/>
    <property type="project" value="UniProtKB-EC"/>
</dbReference>
<dbReference type="FunFam" id="1.10.420.10:FF:000001">
    <property type="entry name" value="Peroxidase"/>
    <property type="match status" value="1"/>
</dbReference>
<feature type="disulfide bond" evidence="13">
    <location>
        <begin position="171"/>
        <end position="374"/>
    </location>
</feature>
<evidence type="ECO:0000259" key="15">
    <source>
        <dbReference type="PROSITE" id="PS50873"/>
    </source>
</evidence>
<keyword evidence="3 14" id="KW-0575">Peroxidase</keyword>
<dbReference type="PROSITE" id="PS00435">
    <property type="entry name" value="PEROXIDASE_1"/>
    <property type="match status" value="1"/>
</dbReference>
<sequence>MGSRKEASIQQFLQLLESKMAEEGRRMCMRPVQLLALATMAVHLVVASSYQIENSPVITQAECSDGGRFTFPKPMLTADFYNHSCPEATTQISNYIKKLVKNDSSLPAAFIRLQFHDCFVRGCDASVLLHSIPGNESELEGIPNKNSLRGLHLVDQLKAELEDICPGVVSCADLIALMARDSLQAIGGPSYRVLLGRRDGMISLKDEANSLPSPFQNYSALLHSFSSLGFDSKEMAVLSGAHSIGFSHCRFIAGRLYNFSRQVGAFDPTLDPEYAHRMRKRCPPDRSDVFFAMDPSGKHPGRTFDSSYFRNLLRNRGAFTSDSTLTSTPEGRAHVLEMASPQNTVFFEAFGKAMEKMGELGVMTGAEGEVRKRCTIRNGF</sequence>
<name>A0A176VPU7_MARPO</name>
<comment type="catalytic activity">
    <reaction evidence="1 14">
        <text>2 a phenolic donor + H2O2 = 2 a phenolic radical donor + 2 H2O</text>
        <dbReference type="Rhea" id="RHEA:56136"/>
        <dbReference type="ChEBI" id="CHEBI:15377"/>
        <dbReference type="ChEBI" id="CHEBI:16240"/>
        <dbReference type="ChEBI" id="CHEBI:139520"/>
        <dbReference type="ChEBI" id="CHEBI:139521"/>
        <dbReference type="EC" id="1.11.1.7"/>
    </reaction>
</comment>
<dbReference type="InterPro" id="IPR010255">
    <property type="entry name" value="Haem_peroxidase_sf"/>
</dbReference>
<gene>
    <name evidence="16" type="ORF">AXG93_1998s1140</name>
</gene>
<comment type="cofactor">
    <cofactor evidence="11 14">
        <name>Ca(2+)</name>
        <dbReference type="ChEBI" id="CHEBI:29108"/>
    </cofactor>
    <text evidence="11 14">Binds 2 calcium ions per subunit.</text>
</comment>
<feature type="disulfide bond" evidence="13">
    <location>
        <begin position="85"/>
        <end position="165"/>
    </location>
</feature>
<comment type="subcellular location">
    <subcellularLocation>
        <location evidence="14">Secreted</location>
    </subcellularLocation>
</comment>
<evidence type="ECO:0000256" key="14">
    <source>
        <dbReference type="RuleBase" id="RU362060"/>
    </source>
</evidence>
<dbReference type="EC" id="1.11.1.7" evidence="14"/>
<feature type="binding site" evidence="11">
    <location>
        <position position="294"/>
    </location>
    <ligand>
        <name>Ca(2+)</name>
        <dbReference type="ChEBI" id="CHEBI:29108"/>
        <label>2</label>
    </ligand>
</feature>
<keyword evidence="5 11" id="KW-0479">Metal-binding</keyword>
<dbReference type="SUPFAM" id="SSF48113">
    <property type="entry name" value="Heme-dependent peroxidases"/>
    <property type="match status" value="1"/>
</dbReference>
<comment type="caution">
    <text evidence="16">The sequence shown here is derived from an EMBL/GenBank/DDBJ whole genome shotgun (WGS) entry which is preliminary data.</text>
</comment>
<dbReference type="GO" id="GO:0042744">
    <property type="term" value="P:hydrogen peroxide catabolic process"/>
    <property type="evidence" value="ECO:0007669"/>
    <property type="project" value="UniProtKB-KW"/>
</dbReference>
<protein>
    <recommendedName>
        <fullName evidence="14">Peroxidase</fullName>
        <ecNumber evidence="14">1.11.1.7</ecNumber>
    </recommendedName>
</protein>
<feature type="binding site" evidence="11">
    <location>
        <position position="117"/>
    </location>
    <ligand>
        <name>Ca(2+)</name>
        <dbReference type="ChEBI" id="CHEBI:29108"/>
        <label>1</label>
    </ligand>
</feature>
<dbReference type="InterPro" id="IPR019793">
    <property type="entry name" value="Peroxidases_heam-ligand_BS"/>
</dbReference>
<comment type="similarity">
    <text evidence="14">Belongs to the peroxidase family. Classical plant (class III) peroxidase subfamily.</text>
</comment>
<feature type="binding site" evidence="11">
    <location>
        <position position="124"/>
    </location>
    <ligand>
        <name>Ca(2+)</name>
        <dbReference type="ChEBI" id="CHEBI:29108"/>
        <label>1</label>
    </ligand>
</feature>
<comment type="similarity">
    <text evidence="2">Belongs to the peroxidase family. Ascorbate peroxidase subfamily.</text>
</comment>
<feature type="active site" description="Proton acceptor" evidence="9">
    <location>
        <position position="116"/>
    </location>
</feature>
<evidence type="ECO:0000256" key="3">
    <source>
        <dbReference type="ARBA" id="ARBA00022559"/>
    </source>
</evidence>
<dbReference type="AlphaFoldDB" id="A0A176VPU7"/>
<keyword evidence="14" id="KW-0376">Hydrogen peroxide</keyword>
<organism evidence="16 17">
    <name type="scientific">Marchantia polymorpha subsp. ruderalis</name>
    <dbReference type="NCBI Taxonomy" id="1480154"/>
    <lineage>
        <taxon>Eukaryota</taxon>
        <taxon>Viridiplantae</taxon>
        <taxon>Streptophyta</taxon>
        <taxon>Embryophyta</taxon>
        <taxon>Marchantiophyta</taxon>
        <taxon>Marchantiopsida</taxon>
        <taxon>Marchantiidae</taxon>
        <taxon>Marchantiales</taxon>
        <taxon>Marchantiaceae</taxon>
        <taxon>Marchantia</taxon>
    </lineage>
</organism>
<evidence type="ECO:0000256" key="11">
    <source>
        <dbReference type="PIRSR" id="PIRSR600823-3"/>
    </source>
</evidence>
<evidence type="ECO:0000256" key="4">
    <source>
        <dbReference type="ARBA" id="ARBA00022617"/>
    </source>
</evidence>
<dbReference type="GO" id="GO:0005576">
    <property type="term" value="C:extracellular region"/>
    <property type="evidence" value="ECO:0007669"/>
    <property type="project" value="UniProtKB-SubCell"/>
</dbReference>
<feature type="site" description="Transition state stabilizer" evidence="12">
    <location>
        <position position="112"/>
    </location>
</feature>
<keyword evidence="7 11" id="KW-0408">Iron</keyword>
<evidence type="ECO:0000256" key="13">
    <source>
        <dbReference type="PIRSR" id="PIRSR600823-5"/>
    </source>
</evidence>
<comment type="function">
    <text evidence="14">Removal of H(2)O(2), oxidation of toxic reductants, biosynthesis and degradation of lignin, suberization, auxin catabolism, response to environmental stresses such as wounding, pathogen attack and oxidative stress.</text>
</comment>